<proteinExistence type="predicted"/>
<dbReference type="STRING" id="200324.A0A2N5V972"/>
<name>A0A2N5V972_9BASI</name>
<evidence type="ECO:0000313" key="3">
    <source>
        <dbReference type="Proteomes" id="UP000235388"/>
    </source>
</evidence>
<accession>A0A2N5V972</accession>
<feature type="compositionally biased region" description="Polar residues" evidence="1">
    <location>
        <begin position="72"/>
        <end position="91"/>
    </location>
</feature>
<dbReference type="AlphaFoldDB" id="A0A2N5V972"/>
<organism evidence="2 3">
    <name type="scientific">Puccinia coronata f. sp. avenae</name>
    <dbReference type="NCBI Taxonomy" id="200324"/>
    <lineage>
        <taxon>Eukaryota</taxon>
        <taxon>Fungi</taxon>
        <taxon>Dikarya</taxon>
        <taxon>Basidiomycota</taxon>
        <taxon>Pucciniomycotina</taxon>
        <taxon>Pucciniomycetes</taxon>
        <taxon>Pucciniales</taxon>
        <taxon>Pucciniaceae</taxon>
        <taxon>Puccinia</taxon>
    </lineage>
</organism>
<evidence type="ECO:0000256" key="1">
    <source>
        <dbReference type="SAM" id="MobiDB-lite"/>
    </source>
</evidence>
<comment type="caution">
    <text evidence="2">The sequence shown here is derived from an EMBL/GenBank/DDBJ whole genome shotgun (WGS) entry which is preliminary data.</text>
</comment>
<keyword evidence="3" id="KW-1185">Reference proteome</keyword>
<gene>
    <name evidence="2" type="ORF">PCANC_08540</name>
</gene>
<sequence>MPRAIDPAVLRSLITHSRSQTHVLNLHSSPLFHIHSISSICNSLGYSSSFRRVYQSRSYRVFNPTTKPIHQGRTILNPTPTKTTNDNSSAPTHKEDWKIIRHLLPNIWPKDDRTTKIRVVTAVVLLAGERF</sequence>
<protein>
    <submittedName>
        <fullName evidence="2">Uncharacterized protein</fullName>
    </submittedName>
</protein>
<reference evidence="2 3" key="1">
    <citation type="submission" date="2017-11" db="EMBL/GenBank/DDBJ databases">
        <title>De novo assembly and phasing of dikaryotic genomes from two isolates of Puccinia coronata f. sp. avenae, the causal agent of oat crown rust.</title>
        <authorList>
            <person name="Miller M.E."/>
            <person name="Zhang Y."/>
            <person name="Omidvar V."/>
            <person name="Sperschneider J."/>
            <person name="Schwessinger B."/>
            <person name="Raley C."/>
            <person name="Palmer J.M."/>
            <person name="Garnica D."/>
            <person name="Upadhyaya N."/>
            <person name="Rathjen J."/>
            <person name="Taylor J.M."/>
            <person name="Park R.F."/>
            <person name="Dodds P.N."/>
            <person name="Hirsch C.D."/>
            <person name="Kianian S.F."/>
            <person name="Figueroa M."/>
        </authorList>
    </citation>
    <scope>NUCLEOTIDE SEQUENCE [LARGE SCALE GENOMIC DNA]</scope>
    <source>
        <strain evidence="2">12NC29</strain>
    </source>
</reference>
<evidence type="ECO:0000313" key="2">
    <source>
        <dbReference type="EMBL" id="PLW46553.1"/>
    </source>
</evidence>
<feature type="region of interest" description="Disordered" evidence="1">
    <location>
        <begin position="72"/>
        <end position="92"/>
    </location>
</feature>
<dbReference type="Proteomes" id="UP000235388">
    <property type="component" value="Unassembled WGS sequence"/>
</dbReference>
<dbReference type="OrthoDB" id="6500128at2759"/>
<dbReference type="EMBL" id="PGCJ01000118">
    <property type="protein sequence ID" value="PLW46553.1"/>
    <property type="molecule type" value="Genomic_DNA"/>
</dbReference>